<accession>A0ABD8ANC7</accession>
<dbReference type="InterPro" id="IPR015421">
    <property type="entry name" value="PyrdxlP-dep_Trfase_major"/>
</dbReference>
<dbReference type="Proteomes" id="UP001364764">
    <property type="component" value="Chromosome"/>
</dbReference>
<dbReference type="SUPFAM" id="SSF53383">
    <property type="entry name" value="PLP-dependent transferases"/>
    <property type="match status" value="1"/>
</dbReference>
<dbReference type="InterPro" id="IPR000192">
    <property type="entry name" value="Aminotrans_V_dom"/>
</dbReference>
<evidence type="ECO:0000313" key="4">
    <source>
        <dbReference type="EMBL" id="WWP19001.1"/>
    </source>
</evidence>
<evidence type="ECO:0000259" key="3">
    <source>
        <dbReference type="Pfam" id="PF00266"/>
    </source>
</evidence>
<name>A0ABD8ANC7_PAEAM</name>
<reference evidence="4 5" key="1">
    <citation type="submission" date="2024-02" db="EMBL/GenBank/DDBJ databases">
        <title>Complete sequences of two Paenibacillus sp. strains and one Lysinibacillus strain isolated from the environment on STAA medium highlight biotechnological potential.</title>
        <authorList>
            <person name="Attere S.A."/>
            <person name="Piche L.C."/>
            <person name="Intertaglia L."/>
            <person name="Lami R."/>
            <person name="Charette S.J."/>
            <person name="Vincent A.T."/>
        </authorList>
    </citation>
    <scope>NUCLEOTIDE SEQUENCE [LARGE SCALE GENOMIC DNA]</scope>
    <source>
        <strain evidence="4 5">Y5S-7</strain>
    </source>
</reference>
<dbReference type="PANTHER" id="PTHR11601">
    <property type="entry name" value="CYSTEINE DESULFURYLASE FAMILY MEMBER"/>
    <property type="match status" value="1"/>
</dbReference>
<gene>
    <name evidence="4" type="ORF">V6668_21240</name>
</gene>
<dbReference type="InterPro" id="IPR015424">
    <property type="entry name" value="PyrdxlP-dep_Trfase"/>
</dbReference>
<protein>
    <submittedName>
        <fullName evidence="4">Cysteine desulfurase family protein</fullName>
    </submittedName>
</protein>
<dbReference type="Gene3D" id="1.10.260.50">
    <property type="match status" value="1"/>
</dbReference>
<dbReference type="PIRSF" id="PIRSF005572">
    <property type="entry name" value="NifS"/>
    <property type="match status" value="1"/>
</dbReference>
<dbReference type="InterPro" id="IPR015422">
    <property type="entry name" value="PyrdxlP-dep_Trfase_small"/>
</dbReference>
<sequence>MKYFDYAATTPPHPDVIRTMAEIMETQFGNPSSIHGYGERANQLLRRARSGCAAAIGVKPEEIVFTSGATESNNLAIKGAALRYQSRGGHIITTATEHASVYESVMQLQQWGWNVTLISVNSAGVVNAQQVVDAIRPDTVLVSLMHVNNETGAIHPIAEIGKQLKKKAPRVLFHVDGVQGFGKMEATPAAWGADLYSLSAHKIRGPKGAGLLYVRSGVELTPLLSGGSQEQGLRAGTENVALLVGMAKAMRMAAEDQVDFARRTTVLRDRLMETIRVIPEFKLNSSPEGAPHIVHFSYPGMKAEVALHTLEQLGVTISTQSACSSRSAEPSRALLAMGRDAACAIGGLRISLGDEHTEEDVALLEQALHQMVAQLRPLERRM</sequence>
<evidence type="ECO:0000256" key="1">
    <source>
        <dbReference type="ARBA" id="ARBA00001933"/>
    </source>
</evidence>
<dbReference type="PANTHER" id="PTHR11601:SF50">
    <property type="entry name" value="CYSTEINE DESULFURASE ISCS 2-RELATED"/>
    <property type="match status" value="1"/>
</dbReference>
<dbReference type="EMBL" id="CP145892">
    <property type="protein sequence ID" value="WWP19001.1"/>
    <property type="molecule type" value="Genomic_DNA"/>
</dbReference>
<feature type="domain" description="Aminotransferase class V" evidence="3">
    <location>
        <begin position="3"/>
        <end position="364"/>
    </location>
</feature>
<dbReference type="RefSeq" id="WP_338706590.1">
    <property type="nucleotide sequence ID" value="NZ_CP145892.1"/>
</dbReference>
<dbReference type="Pfam" id="PF00266">
    <property type="entry name" value="Aminotran_5"/>
    <property type="match status" value="1"/>
</dbReference>
<dbReference type="Gene3D" id="3.90.1150.10">
    <property type="entry name" value="Aspartate Aminotransferase, domain 1"/>
    <property type="match status" value="1"/>
</dbReference>
<organism evidence="4 5">
    <name type="scientific">Paenibacillus amylolyticus</name>
    <dbReference type="NCBI Taxonomy" id="1451"/>
    <lineage>
        <taxon>Bacteria</taxon>
        <taxon>Bacillati</taxon>
        <taxon>Bacillota</taxon>
        <taxon>Bacilli</taxon>
        <taxon>Bacillales</taxon>
        <taxon>Paenibacillaceae</taxon>
        <taxon>Paenibacillus</taxon>
    </lineage>
</organism>
<dbReference type="InterPro" id="IPR016454">
    <property type="entry name" value="Cysteine_dSase"/>
</dbReference>
<dbReference type="AlphaFoldDB" id="A0ABD8ANC7"/>
<dbReference type="GO" id="GO:0003824">
    <property type="term" value="F:catalytic activity"/>
    <property type="evidence" value="ECO:0007669"/>
    <property type="project" value="UniProtKB-ARBA"/>
</dbReference>
<comment type="cofactor">
    <cofactor evidence="1">
        <name>pyridoxal 5'-phosphate</name>
        <dbReference type="ChEBI" id="CHEBI:597326"/>
    </cofactor>
</comment>
<proteinExistence type="predicted"/>
<dbReference type="GeneID" id="93478047"/>
<evidence type="ECO:0000313" key="5">
    <source>
        <dbReference type="Proteomes" id="UP001364764"/>
    </source>
</evidence>
<keyword evidence="2" id="KW-0663">Pyridoxal phosphate</keyword>
<dbReference type="Gene3D" id="3.40.640.10">
    <property type="entry name" value="Type I PLP-dependent aspartate aminotransferase-like (Major domain)"/>
    <property type="match status" value="1"/>
</dbReference>
<evidence type="ECO:0000256" key="2">
    <source>
        <dbReference type="ARBA" id="ARBA00022898"/>
    </source>
</evidence>